<evidence type="ECO:0000313" key="8">
    <source>
        <dbReference type="EMBL" id="RKL69253.1"/>
    </source>
</evidence>
<dbReference type="InterPro" id="IPR015414">
    <property type="entry name" value="TMEM64"/>
</dbReference>
<comment type="subcellular location">
    <subcellularLocation>
        <location evidence="1 6">Cell membrane</location>
        <topology evidence="1 6">Multi-pass membrane protein</topology>
    </subcellularLocation>
</comment>
<evidence type="ECO:0000256" key="1">
    <source>
        <dbReference type="ARBA" id="ARBA00004651"/>
    </source>
</evidence>
<feature type="domain" description="VTT" evidence="7">
    <location>
        <begin position="64"/>
        <end position="180"/>
    </location>
</feature>
<accession>A0A3A9KI57</accession>
<evidence type="ECO:0000259" key="7">
    <source>
        <dbReference type="Pfam" id="PF09335"/>
    </source>
</evidence>
<feature type="transmembrane region" description="Helical" evidence="6">
    <location>
        <begin position="68"/>
        <end position="101"/>
    </location>
</feature>
<evidence type="ECO:0000256" key="5">
    <source>
        <dbReference type="ARBA" id="ARBA00023136"/>
    </source>
</evidence>
<feature type="transmembrane region" description="Helical" evidence="6">
    <location>
        <begin position="190"/>
        <end position="207"/>
    </location>
</feature>
<dbReference type="PANTHER" id="PTHR12677:SF59">
    <property type="entry name" value="GOLGI APPARATUS MEMBRANE PROTEIN TVP38-RELATED"/>
    <property type="match status" value="1"/>
</dbReference>
<dbReference type="GO" id="GO:0005886">
    <property type="term" value="C:plasma membrane"/>
    <property type="evidence" value="ECO:0007669"/>
    <property type="project" value="UniProtKB-SubCell"/>
</dbReference>
<gene>
    <name evidence="8" type="ORF">CR203_04280</name>
</gene>
<feature type="transmembrane region" description="Helical" evidence="6">
    <location>
        <begin position="41"/>
        <end position="62"/>
    </location>
</feature>
<dbReference type="Pfam" id="PF09335">
    <property type="entry name" value="VTT_dom"/>
    <property type="match status" value="1"/>
</dbReference>
<dbReference type="PANTHER" id="PTHR12677">
    <property type="entry name" value="GOLGI APPARATUS MEMBRANE PROTEIN TVP38-RELATED"/>
    <property type="match status" value="1"/>
</dbReference>
<evidence type="ECO:0000256" key="6">
    <source>
        <dbReference type="RuleBase" id="RU366058"/>
    </source>
</evidence>
<dbReference type="EMBL" id="PDOE01000001">
    <property type="protein sequence ID" value="RKL69253.1"/>
    <property type="molecule type" value="Genomic_DNA"/>
</dbReference>
<dbReference type="Proteomes" id="UP000281498">
    <property type="component" value="Unassembled WGS sequence"/>
</dbReference>
<keyword evidence="9" id="KW-1185">Reference proteome</keyword>
<dbReference type="OrthoDB" id="9812980at2"/>
<dbReference type="InterPro" id="IPR032816">
    <property type="entry name" value="VTT_dom"/>
</dbReference>
<comment type="caution">
    <text evidence="8">The sequence shown here is derived from an EMBL/GenBank/DDBJ whole genome shotgun (WGS) entry which is preliminary data.</text>
</comment>
<evidence type="ECO:0000256" key="2">
    <source>
        <dbReference type="ARBA" id="ARBA00022475"/>
    </source>
</evidence>
<dbReference type="AlphaFoldDB" id="A0A3A9KI57"/>
<sequence>MIGLQIKSFIKWSLVLFVILLLLFFNYRYLNIKPIEIREWILSFGILAPLFYIIVYTLRPLILFPASILSLAGGLAFGAVWGTILTVIGATGSAAVAFWVSRKLGKNVAKKEWKGKGEKVQEQLEINGFIYVIIVRLIPIFNFDMISYLSGISRVKFIQFILGTALGIIPGTFAYNFLGSSLVEPRLETILLAVGLFLVISTFPLLFNQK</sequence>
<keyword evidence="3 6" id="KW-0812">Transmembrane</keyword>
<keyword evidence="5 6" id="KW-0472">Membrane</keyword>
<feature type="transmembrane region" description="Helical" evidence="6">
    <location>
        <begin position="12"/>
        <end position="29"/>
    </location>
</feature>
<protein>
    <recommendedName>
        <fullName evidence="6">TVP38/TMEM64 family membrane protein</fullName>
    </recommendedName>
</protein>
<keyword evidence="4 6" id="KW-1133">Transmembrane helix</keyword>
<feature type="transmembrane region" description="Helical" evidence="6">
    <location>
        <begin position="157"/>
        <end position="178"/>
    </location>
</feature>
<evidence type="ECO:0000256" key="3">
    <source>
        <dbReference type="ARBA" id="ARBA00022692"/>
    </source>
</evidence>
<evidence type="ECO:0000313" key="9">
    <source>
        <dbReference type="Proteomes" id="UP000281498"/>
    </source>
</evidence>
<reference evidence="8 9" key="1">
    <citation type="submission" date="2017-10" db="EMBL/GenBank/DDBJ databases">
        <title>Bacillus sp. nov., a halophilic bacterium isolated from a Keqin Lake.</title>
        <authorList>
            <person name="Wang H."/>
        </authorList>
    </citation>
    <scope>NUCLEOTIDE SEQUENCE [LARGE SCALE GENOMIC DNA]</scope>
    <source>
        <strain evidence="8 9">KCTC 13187</strain>
    </source>
</reference>
<comment type="similarity">
    <text evidence="6">Belongs to the TVP38/TMEM64 family.</text>
</comment>
<organism evidence="8 9">
    <name type="scientific">Salipaludibacillus neizhouensis</name>
    <dbReference type="NCBI Taxonomy" id="885475"/>
    <lineage>
        <taxon>Bacteria</taxon>
        <taxon>Bacillati</taxon>
        <taxon>Bacillota</taxon>
        <taxon>Bacilli</taxon>
        <taxon>Bacillales</taxon>
        <taxon>Bacillaceae</taxon>
    </lineage>
</organism>
<keyword evidence="2 6" id="KW-1003">Cell membrane</keyword>
<name>A0A3A9KI57_9BACI</name>
<proteinExistence type="inferred from homology"/>
<evidence type="ECO:0000256" key="4">
    <source>
        <dbReference type="ARBA" id="ARBA00022989"/>
    </source>
</evidence>
<feature type="transmembrane region" description="Helical" evidence="6">
    <location>
        <begin position="129"/>
        <end position="151"/>
    </location>
</feature>